<reference evidence="1" key="1">
    <citation type="submission" date="2014-09" db="EMBL/GenBank/DDBJ databases">
        <authorList>
            <person name="Magalhaes I.L.F."/>
            <person name="Oliveira U."/>
            <person name="Santos F.R."/>
            <person name="Vidigal T.H.D.A."/>
            <person name="Brescovit A.D."/>
            <person name="Santos A.J."/>
        </authorList>
    </citation>
    <scope>NUCLEOTIDE SEQUENCE</scope>
    <source>
        <tissue evidence="1">Shoot tissue taken approximately 20 cm above the soil surface</tissue>
    </source>
</reference>
<accession>A0A0A9EP79</accession>
<reference evidence="1" key="2">
    <citation type="journal article" date="2015" name="Data Brief">
        <title>Shoot transcriptome of the giant reed, Arundo donax.</title>
        <authorList>
            <person name="Barrero R.A."/>
            <person name="Guerrero F.D."/>
            <person name="Moolhuijzen P."/>
            <person name="Goolsby J.A."/>
            <person name="Tidwell J."/>
            <person name="Bellgard S.E."/>
            <person name="Bellgard M.I."/>
        </authorList>
    </citation>
    <scope>NUCLEOTIDE SEQUENCE</scope>
    <source>
        <tissue evidence="1">Shoot tissue taken approximately 20 cm above the soil surface</tissue>
    </source>
</reference>
<name>A0A0A9EP79_ARUDO</name>
<dbReference type="AlphaFoldDB" id="A0A0A9EP79"/>
<protein>
    <submittedName>
        <fullName evidence="1">Uncharacterized protein</fullName>
    </submittedName>
</protein>
<evidence type="ECO:0000313" key="1">
    <source>
        <dbReference type="EMBL" id="JAD99640.1"/>
    </source>
</evidence>
<sequence>MMAACTHMHGPVRPPLGLFGRAKFSFNLVWFAIKRGLFVC</sequence>
<dbReference type="EMBL" id="GBRH01198255">
    <property type="protein sequence ID" value="JAD99640.1"/>
    <property type="molecule type" value="Transcribed_RNA"/>
</dbReference>
<organism evidence="1">
    <name type="scientific">Arundo donax</name>
    <name type="common">Giant reed</name>
    <name type="synonym">Donax arundinaceus</name>
    <dbReference type="NCBI Taxonomy" id="35708"/>
    <lineage>
        <taxon>Eukaryota</taxon>
        <taxon>Viridiplantae</taxon>
        <taxon>Streptophyta</taxon>
        <taxon>Embryophyta</taxon>
        <taxon>Tracheophyta</taxon>
        <taxon>Spermatophyta</taxon>
        <taxon>Magnoliopsida</taxon>
        <taxon>Liliopsida</taxon>
        <taxon>Poales</taxon>
        <taxon>Poaceae</taxon>
        <taxon>PACMAD clade</taxon>
        <taxon>Arundinoideae</taxon>
        <taxon>Arundineae</taxon>
        <taxon>Arundo</taxon>
    </lineage>
</organism>
<proteinExistence type="predicted"/>